<evidence type="ECO:0000313" key="1">
    <source>
        <dbReference type="EMBL" id="AXC13205.1"/>
    </source>
</evidence>
<sequence>MSVESLFFGAQYHSKTNQDADLARSAFPFTLESLLRVGTNHEFLE</sequence>
<accession>A0A2Z5G3K0</accession>
<proteinExistence type="predicted"/>
<organism evidence="1 2">
    <name type="scientific">Acidisarcina polymorpha</name>
    <dbReference type="NCBI Taxonomy" id="2211140"/>
    <lineage>
        <taxon>Bacteria</taxon>
        <taxon>Pseudomonadati</taxon>
        <taxon>Acidobacteriota</taxon>
        <taxon>Terriglobia</taxon>
        <taxon>Terriglobales</taxon>
        <taxon>Acidobacteriaceae</taxon>
        <taxon>Acidisarcina</taxon>
    </lineage>
</organism>
<dbReference type="KEGG" id="abas:ACPOL_3926"/>
<evidence type="ECO:0000313" key="2">
    <source>
        <dbReference type="Proteomes" id="UP000253606"/>
    </source>
</evidence>
<dbReference type="EMBL" id="CP030840">
    <property type="protein sequence ID" value="AXC13205.1"/>
    <property type="molecule type" value="Genomic_DNA"/>
</dbReference>
<name>A0A2Z5G3K0_9BACT</name>
<protein>
    <submittedName>
        <fullName evidence="1">Uncharacterized protein</fullName>
    </submittedName>
</protein>
<reference evidence="1 2" key="1">
    <citation type="journal article" date="2018" name="Front. Microbiol.">
        <title>Hydrolytic Capabilities as a Key to Environmental Success: Chitinolytic and Cellulolytic Acidobacteria From Acidic Sub-arctic Soils and Boreal Peatlands.</title>
        <authorList>
            <person name="Belova S.E."/>
            <person name="Ravin N.V."/>
            <person name="Pankratov T.A."/>
            <person name="Rakitin A.L."/>
            <person name="Ivanova A.A."/>
            <person name="Beletsky A.V."/>
            <person name="Mardanov A.V."/>
            <person name="Sinninghe Damste J.S."/>
            <person name="Dedysh S.N."/>
        </authorList>
    </citation>
    <scope>NUCLEOTIDE SEQUENCE [LARGE SCALE GENOMIC DNA]</scope>
    <source>
        <strain evidence="1 2">SBC82</strain>
    </source>
</reference>
<keyword evidence="2" id="KW-1185">Reference proteome</keyword>
<dbReference type="Proteomes" id="UP000253606">
    <property type="component" value="Chromosome"/>
</dbReference>
<gene>
    <name evidence="1" type="ORF">ACPOL_3926</name>
</gene>
<dbReference type="AlphaFoldDB" id="A0A2Z5G3K0"/>